<evidence type="ECO:0008006" key="4">
    <source>
        <dbReference type="Google" id="ProtNLM"/>
    </source>
</evidence>
<accession>A0A5J6V2L4</accession>
<dbReference type="SUPFAM" id="SSF52833">
    <property type="entry name" value="Thioredoxin-like"/>
    <property type="match status" value="1"/>
</dbReference>
<evidence type="ECO:0000313" key="3">
    <source>
        <dbReference type="Proteomes" id="UP000326546"/>
    </source>
</evidence>
<feature type="region of interest" description="Disordered" evidence="1">
    <location>
        <begin position="126"/>
        <end position="157"/>
    </location>
</feature>
<keyword evidence="3" id="KW-1185">Reference proteome</keyword>
<dbReference type="Proteomes" id="UP000326546">
    <property type="component" value="Chromosome"/>
</dbReference>
<gene>
    <name evidence="2" type="ORF">FY030_03845</name>
</gene>
<proteinExistence type="predicted"/>
<dbReference type="KEGG" id="serw:FY030_03845"/>
<dbReference type="InterPro" id="IPR009737">
    <property type="entry name" value="Aim32/Apd1-like"/>
</dbReference>
<dbReference type="RefSeq" id="WP_158060357.1">
    <property type="nucleotide sequence ID" value="NZ_CP044427.1"/>
</dbReference>
<sequence length="357" mass="38476">MADTFRCSDAARERMDPMLGTAPPQRRLLLVEQDSGWGSDALASLDVPDDLREEIRASTAGSGTRVMLIRRPGRQRSSVCLMRAWCVVDPFAPAGHRITWGTWSYPTELLAGVERAEELASWARAAGHAAPGQEHDTGPQARALPADTRQPRTGTPPGDDELLLLVCTNGRKDVCCAVRGRPVALSLAQRFPEETWECTHTGGDRFAANVVVLPDGAIYGGLDTDSALETVAAHRQGRPGEVRQHLRGLIGYPRPVQAALLGTQLELGLPWGQTRLGPLVEATARLPESQVEEQGEQLAAAGAEVARWRIDVDVADGRQMVADVTEHLRPAAALTCKAVGRPAHSRVPLFKGVALRA</sequence>
<dbReference type="AlphaFoldDB" id="A0A5J6V2L4"/>
<reference evidence="2 3" key="1">
    <citation type="submission" date="2019-09" db="EMBL/GenBank/DDBJ databases">
        <title>Serinicoccus pratensis sp. nov., isolated from meadow soil.</title>
        <authorList>
            <person name="Zhang W."/>
        </authorList>
    </citation>
    <scope>NUCLEOTIDE SEQUENCE [LARGE SCALE GENOMIC DNA]</scope>
    <source>
        <strain evidence="2 3">W204</strain>
    </source>
</reference>
<dbReference type="Gene3D" id="3.40.30.10">
    <property type="entry name" value="Glutaredoxin"/>
    <property type="match status" value="1"/>
</dbReference>
<dbReference type="EMBL" id="CP044427">
    <property type="protein sequence ID" value="QFG67965.1"/>
    <property type="molecule type" value="Genomic_DNA"/>
</dbReference>
<organism evidence="2 3">
    <name type="scientific">Ornithinimicrobium pratense</name>
    <dbReference type="NCBI Taxonomy" id="2593973"/>
    <lineage>
        <taxon>Bacteria</taxon>
        <taxon>Bacillati</taxon>
        <taxon>Actinomycetota</taxon>
        <taxon>Actinomycetes</taxon>
        <taxon>Micrococcales</taxon>
        <taxon>Ornithinimicrobiaceae</taxon>
        <taxon>Ornithinimicrobium</taxon>
    </lineage>
</organism>
<name>A0A5J6V2L4_9MICO</name>
<dbReference type="CDD" id="cd03062">
    <property type="entry name" value="TRX_Fd_Sucrase"/>
    <property type="match status" value="1"/>
</dbReference>
<evidence type="ECO:0000256" key="1">
    <source>
        <dbReference type="SAM" id="MobiDB-lite"/>
    </source>
</evidence>
<evidence type="ECO:0000313" key="2">
    <source>
        <dbReference type="EMBL" id="QFG67965.1"/>
    </source>
</evidence>
<protein>
    <recommendedName>
        <fullName evidence="4">Sucrase ferredoxin</fullName>
    </recommendedName>
</protein>
<dbReference type="Pfam" id="PF06999">
    <property type="entry name" value="Suc_Fer-like"/>
    <property type="match status" value="1"/>
</dbReference>
<dbReference type="OrthoDB" id="3399139at2"/>
<dbReference type="InterPro" id="IPR036249">
    <property type="entry name" value="Thioredoxin-like_sf"/>
</dbReference>